<evidence type="ECO:0000313" key="2">
    <source>
        <dbReference type="Proteomes" id="UP000626109"/>
    </source>
</evidence>
<dbReference type="SUPFAM" id="SSF143456">
    <property type="entry name" value="VC0467-like"/>
    <property type="match status" value="1"/>
</dbReference>
<dbReference type="PANTHER" id="PTHR31984">
    <property type="entry name" value="TRANSPORTER, PUTATIVE (DUF179)-RELATED"/>
    <property type="match status" value="1"/>
</dbReference>
<sequence length="144" mass="15416">YGKLEEVSPAAFCSGLTDSPVYLGGQSATGLVILTRHAGMDGSQQLRPGIFSVPPQVALDARMLSKKQALDFRIHLGRTCWGPGELLSEVQEGMWRTVAASAPLALKHCLMLPKPLWSEILELCGGEASELSAFARSSWSSASE</sequence>
<dbReference type="InterPro" id="IPR003774">
    <property type="entry name" value="AlgH-like"/>
</dbReference>
<feature type="non-terminal residue" evidence="1">
    <location>
        <position position="1"/>
    </location>
</feature>
<comment type="caution">
    <text evidence="1">The sequence shown here is derived from an EMBL/GenBank/DDBJ whole genome shotgun (WGS) entry which is preliminary data.</text>
</comment>
<dbReference type="Proteomes" id="UP000626109">
    <property type="component" value="Unassembled WGS sequence"/>
</dbReference>
<dbReference type="AlphaFoldDB" id="A0A813LDV3"/>
<dbReference type="Pfam" id="PF02622">
    <property type="entry name" value="DUF179"/>
    <property type="match status" value="1"/>
</dbReference>
<name>A0A813LDV3_POLGL</name>
<dbReference type="Gene3D" id="3.40.1740.10">
    <property type="entry name" value="VC0467-like"/>
    <property type="match status" value="1"/>
</dbReference>
<protein>
    <submittedName>
        <fullName evidence="1">Uncharacterized protein</fullName>
    </submittedName>
</protein>
<dbReference type="PANTHER" id="PTHR31984:SF17">
    <property type="entry name" value="TRANSCRIPTIONAL REGULATOR"/>
    <property type="match status" value="1"/>
</dbReference>
<reference evidence="1" key="1">
    <citation type="submission" date="2021-02" db="EMBL/GenBank/DDBJ databases">
        <authorList>
            <person name="Dougan E. K."/>
            <person name="Rhodes N."/>
            <person name="Thang M."/>
            <person name="Chan C."/>
        </authorList>
    </citation>
    <scope>NUCLEOTIDE SEQUENCE</scope>
</reference>
<evidence type="ECO:0000313" key="1">
    <source>
        <dbReference type="EMBL" id="CAE8726775.1"/>
    </source>
</evidence>
<proteinExistence type="predicted"/>
<dbReference type="EMBL" id="CAJNNW010035278">
    <property type="protein sequence ID" value="CAE8726775.1"/>
    <property type="molecule type" value="Genomic_DNA"/>
</dbReference>
<accession>A0A813LDV3</accession>
<organism evidence="1 2">
    <name type="scientific">Polarella glacialis</name>
    <name type="common">Dinoflagellate</name>
    <dbReference type="NCBI Taxonomy" id="89957"/>
    <lineage>
        <taxon>Eukaryota</taxon>
        <taxon>Sar</taxon>
        <taxon>Alveolata</taxon>
        <taxon>Dinophyceae</taxon>
        <taxon>Suessiales</taxon>
        <taxon>Suessiaceae</taxon>
        <taxon>Polarella</taxon>
    </lineage>
</organism>
<gene>
    <name evidence="1" type="ORF">PGLA2088_LOCUS44597</name>
</gene>